<dbReference type="Proteomes" id="UP000799424">
    <property type="component" value="Unassembled WGS sequence"/>
</dbReference>
<reference evidence="1" key="1">
    <citation type="journal article" date="2020" name="Stud. Mycol.">
        <title>101 Dothideomycetes genomes: a test case for predicting lifestyles and emergence of pathogens.</title>
        <authorList>
            <person name="Haridas S."/>
            <person name="Albert R."/>
            <person name="Binder M."/>
            <person name="Bloem J."/>
            <person name="Labutti K."/>
            <person name="Salamov A."/>
            <person name="Andreopoulos B."/>
            <person name="Baker S."/>
            <person name="Barry K."/>
            <person name="Bills G."/>
            <person name="Bluhm B."/>
            <person name="Cannon C."/>
            <person name="Castanera R."/>
            <person name="Culley D."/>
            <person name="Daum C."/>
            <person name="Ezra D."/>
            <person name="Gonzalez J."/>
            <person name="Henrissat B."/>
            <person name="Kuo A."/>
            <person name="Liang C."/>
            <person name="Lipzen A."/>
            <person name="Lutzoni F."/>
            <person name="Magnuson J."/>
            <person name="Mondo S."/>
            <person name="Nolan M."/>
            <person name="Ohm R."/>
            <person name="Pangilinan J."/>
            <person name="Park H.-J."/>
            <person name="Ramirez L."/>
            <person name="Alfaro M."/>
            <person name="Sun H."/>
            <person name="Tritt A."/>
            <person name="Yoshinaga Y."/>
            <person name="Zwiers L.-H."/>
            <person name="Turgeon B."/>
            <person name="Goodwin S."/>
            <person name="Spatafora J."/>
            <person name="Crous P."/>
            <person name="Grigoriev I."/>
        </authorList>
    </citation>
    <scope>NUCLEOTIDE SEQUENCE</scope>
    <source>
        <strain evidence="1">CBS 113818</strain>
    </source>
</reference>
<organism evidence="1 2">
    <name type="scientific">Ophiobolus disseminans</name>
    <dbReference type="NCBI Taxonomy" id="1469910"/>
    <lineage>
        <taxon>Eukaryota</taxon>
        <taxon>Fungi</taxon>
        <taxon>Dikarya</taxon>
        <taxon>Ascomycota</taxon>
        <taxon>Pezizomycotina</taxon>
        <taxon>Dothideomycetes</taxon>
        <taxon>Pleosporomycetidae</taxon>
        <taxon>Pleosporales</taxon>
        <taxon>Pleosporineae</taxon>
        <taxon>Phaeosphaeriaceae</taxon>
        <taxon>Ophiobolus</taxon>
    </lineage>
</organism>
<dbReference type="EMBL" id="MU006254">
    <property type="protein sequence ID" value="KAF2818300.1"/>
    <property type="molecule type" value="Genomic_DNA"/>
</dbReference>
<gene>
    <name evidence="1" type="ORF">CC86DRAFT_461166</name>
</gene>
<evidence type="ECO:0000313" key="1">
    <source>
        <dbReference type="EMBL" id="KAF2818300.1"/>
    </source>
</evidence>
<sequence>MPFRLHTSSTVLKKHQAHLPWRSIAAIIALQHIKHIQQRIAFYGQEELLALLPSVEWVPYSEATPPTALKIGFYNSRNILAFTKCLPNKPHEIQYYSKPVSNPVDTSLILVLSQNEVIRLPLDAPFKYNAETSQYGKSRFSAIIERYMMGQSETGLTCDYVNYCPRFYDALKKIEEGQRIEKELGDPHHSPIEAHTEIEIHLIDCTTIEEATSTGVVEVESDDLGKLRYYLESKGALHLLYNIPEANTVQFVD</sequence>
<name>A0A6A6ZB81_9PLEO</name>
<evidence type="ECO:0000313" key="2">
    <source>
        <dbReference type="Proteomes" id="UP000799424"/>
    </source>
</evidence>
<accession>A0A6A6ZB81</accession>
<protein>
    <submittedName>
        <fullName evidence="1">Uncharacterized protein</fullName>
    </submittedName>
</protein>
<dbReference type="AlphaFoldDB" id="A0A6A6ZB81"/>
<proteinExistence type="predicted"/>
<keyword evidence="2" id="KW-1185">Reference proteome</keyword>